<dbReference type="Proteomes" id="UP001304683">
    <property type="component" value="Chromosome"/>
</dbReference>
<keyword evidence="3" id="KW-1185">Reference proteome</keyword>
<reference evidence="2 3" key="1">
    <citation type="submission" date="2023-08" db="EMBL/GenBank/DDBJ databases">
        <title>Genome sequence of Thermaerobacter compostii strain Ins1, a spore-forming filamentous bacterium isolated from a deep geothermal reservoir.</title>
        <authorList>
            <person name="Bregnard D."/>
            <person name="Gonzalez D."/>
            <person name="Junier P."/>
        </authorList>
    </citation>
    <scope>NUCLEOTIDE SEQUENCE [LARGE SCALE GENOMIC DNA]</scope>
    <source>
        <strain evidence="2 3">Ins1</strain>
    </source>
</reference>
<feature type="region of interest" description="Disordered" evidence="1">
    <location>
        <begin position="213"/>
        <end position="262"/>
    </location>
</feature>
<evidence type="ECO:0000313" key="3">
    <source>
        <dbReference type="Proteomes" id="UP001304683"/>
    </source>
</evidence>
<evidence type="ECO:0000256" key="1">
    <source>
        <dbReference type="SAM" id="MobiDB-lite"/>
    </source>
</evidence>
<feature type="region of interest" description="Disordered" evidence="1">
    <location>
        <begin position="85"/>
        <end position="115"/>
    </location>
</feature>
<feature type="compositionally biased region" description="Low complexity" evidence="1">
    <location>
        <begin position="245"/>
        <end position="262"/>
    </location>
</feature>
<dbReference type="EMBL" id="CP132508">
    <property type="protein sequence ID" value="WPD19007.1"/>
    <property type="molecule type" value="Genomic_DNA"/>
</dbReference>
<proteinExistence type="predicted"/>
<sequence>MAYPLPRVQPEGSADRGRPSERLVPWEPGDRWLVPAEPGVDRAQGAADLPDPSSRRSGPPAGVEAAGSPPTVSRHAIAYLTALDEPAPGARIPTADDPAPTWADGTSPAGGPPPPAAVPRVLLAVAEPEAVAPLWGQGLHGVLVRDPDHLRALLARAGRRATGGGPRWVLLPWDEIAHPGLWARGWARVVEWAPGAMQPAIVPRAALAAACGDETTPAPAGRGRPGPGGPAAGAGLRTTSPPAAPAAGDGSPAAPGRSAAGPGWLRGATRARSELLRQLEEFVPAPVVIPVADAPPSATARATAGLAGVPVWWLWPPRGVDGG</sequence>
<name>A0ABZ0QQH3_9FIRM</name>
<feature type="region of interest" description="Disordered" evidence="1">
    <location>
        <begin position="1"/>
        <end position="70"/>
    </location>
</feature>
<feature type="compositionally biased region" description="Gly residues" evidence="1">
    <location>
        <begin position="223"/>
        <end position="232"/>
    </location>
</feature>
<accession>A0ABZ0QQH3</accession>
<gene>
    <name evidence="2" type="ORF">Q5761_11760</name>
</gene>
<organism evidence="2 3">
    <name type="scientific">Thermaerobacter composti</name>
    <dbReference type="NCBI Taxonomy" id="554949"/>
    <lineage>
        <taxon>Bacteria</taxon>
        <taxon>Bacillati</taxon>
        <taxon>Bacillota</taxon>
        <taxon>Clostridia</taxon>
        <taxon>Eubacteriales</taxon>
        <taxon>Clostridiales Family XVII. Incertae Sedis</taxon>
        <taxon>Thermaerobacter</taxon>
    </lineage>
</organism>
<evidence type="ECO:0000313" key="2">
    <source>
        <dbReference type="EMBL" id="WPD19007.1"/>
    </source>
</evidence>
<protein>
    <submittedName>
        <fullName evidence="2">Uncharacterized protein</fullName>
    </submittedName>
</protein>
<dbReference type="RefSeq" id="WP_135224507.1">
    <property type="nucleotide sequence ID" value="NZ_CP132508.1"/>
</dbReference>